<dbReference type="OrthoDB" id="9179860at2"/>
<dbReference type="KEGG" id="vni:VIBNI_A0263"/>
<dbReference type="InterPro" id="IPR029068">
    <property type="entry name" value="Glyas_Bleomycin-R_OHBP_Dase"/>
</dbReference>
<evidence type="ECO:0000313" key="3">
    <source>
        <dbReference type="Proteomes" id="UP000016895"/>
    </source>
</evidence>
<sequence length="143" mass="17019">MSTYVEHANVTVNNIERAIAFLQTALPDFEIRHQGKSQYRWCHIGTDSTYIALQEGNINEDDNRTPYRHVGINHIGFVVDDADEVQRRLVEQGYRQNDMETEHPFRKRLYFYDHDGMEWEFVQYLSENPSERNDYLYPNTPNT</sequence>
<dbReference type="PROSITE" id="PS51819">
    <property type="entry name" value="VOC"/>
    <property type="match status" value="1"/>
</dbReference>
<dbReference type="RefSeq" id="WP_022549638.1">
    <property type="nucleotide sequence ID" value="NC_022528.1"/>
</dbReference>
<dbReference type="AlphaFoldDB" id="U4K1P8"/>
<dbReference type="SUPFAM" id="SSF54593">
    <property type="entry name" value="Glyoxalase/Bleomycin resistance protein/Dihydroxybiphenyl dioxygenase"/>
    <property type="match status" value="1"/>
</dbReference>
<dbReference type="Gene3D" id="3.10.180.10">
    <property type="entry name" value="2,3-Dihydroxybiphenyl 1,2-Dioxygenase, domain 1"/>
    <property type="match status" value="1"/>
</dbReference>
<dbReference type="GO" id="GO:0051213">
    <property type="term" value="F:dioxygenase activity"/>
    <property type="evidence" value="ECO:0007669"/>
    <property type="project" value="UniProtKB-KW"/>
</dbReference>
<accession>U4K1P8</accession>
<evidence type="ECO:0000313" key="2">
    <source>
        <dbReference type="EMBL" id="CCO56466.1"/>
    </source>
</evidence>
<name>U4K1P8_9VIBR</name>
<keyword evidence="2" id="KW-0223">Dioxygenase</keyword>
<dbReference type="eggNOG" id="COG0346">
    <property type="taxonomic scope" value="Bacteria"/>
</dbReference>
<dbReference type="InterPro" id="IPR004360">
    <property type="entry name" value="Glyas_Fos-R_dOase_dom"/>
</dbReference>
<proteinExistence type="predicted"/>
<dbReference type="Pfam" id="PF00903">
    <property type="entry name" value="Glyoxalase"/>
    <property type="match status" value="1"/>
</dbReference>
<protein>
    <submittedName>
        <fullName evidence="2">Putative Glyoxalase/Bleomycin resistance protein/Dihydroxybiphenyl dioxygenase</fullName>
    </submittedName>
</protein>
<dbReference type="InterPro" id="IPR037523">
    <property type="entry name" value="VOC_core"/>
</dbReference>
<organism evidence="2 3">
    <name type="scientific">Vibrio nigripulchritudo</name>
    <dbReference type="NCBI Taxonomy" id="28173"/>
    <lineage>
        <taxon>Bacteria</taxon>
        <taxon>Pseudomonadati</taxon>
        <taxon>Pseudomonadota</taxon>
        <taxon>Gammaproteobacteria</taxon>
        <taxon>Vibrionales</taxon>
        <taxon>Vibrionaceae</taxon>
        <taxon>Vibrio</taxon>
    </lineage>
</organism>
<keyword evidence="2" id="KW-0560">Oxidoreductase</keyword>
<gene>
    <name evidence="2" type="ORF">VIBNI_A0263</name>
</gene>
<dbReference type="CDD" id="cd06587">
    <property type="entry name" value="VOC"/>
    <property type="match status" value="1"/>
</dbReference>
<dbReference type="Proteomes" id="UP000016895">
    <property type="component" value="Chromosome 1"/>
</dbReference>
<dbReference type="STRING" id="28173.VIBNI_A0263"/>
<feature type="domain" description="VOC" evidence="1">
    <location>
        <begin position="4"/>
        <end position="124"/>
    </location>
</feature>
<dbReference type="PATRIC" id="fig|1260221.3.peg.245"/>
<evidence type="ECO:0000259" key="1">
    <source>
        <dbReference type="PROSITE" id="PS51819"/>
    </source>
</evidence>
<reference evidence="2 3" key="1">
    <citation type="journal article" date="2013" name="ISME J.">
        <title>Comparative genomics of pathogenic lineages of Vibrio nigripulchritudo identifies virulence-associated traits.</title>
        <authorList>
            <person name="Goudenege D."/>
            <person name="Labreuche Y."/>
            <person name="Krin E."/>
            <person name="Ansquer D."/>
            <person name="Mangenot S."/>
            <person name="Calteau A."/>
            <person name="Medigue C."/>
            <person name="Mazel D."/>
            <person name="Polz M.F."/>
            <person name="Le Roux F."/>
        </authorList>
    </citation>
    <scope>NUCLEOTIDE SEQUENCE [LARGE SCALE GENOMIC DNA]</scope>
    <source>
        <strain evidence="3">SnF1</strain>
    </source>
</reference>
<keyword evidence="3" id="KW-1185">Reference proteome</keyword>
<dbReference type="EMBL" id="FO203526">
    <property type="protein sequence ID" value="CCO56466.1"/>
    <property type="molecule type" value="Genomic_DNA"/>
</dbReference>